<dbReference type="GO" id="GO:0000723">
    <property type="term" value="P:telomere maintenance"/>
    <property type="evidence" value="ECO:0007669"/>
    <property type="project" value="InterPro"/>
</dbReference>
<dbReference type="Pfam" id="PF05970">
    <property type="entry name" value="PIF1"/>
    <property type="match status" value="1"/>
</dbReference>
<keyword evidence="1" id="KW-0378">Hydrolase</keyword>
<dbReference type="GO" id="GO:0006310">
    <property type="term" value="P:DNA recombination"/>
    <property type="evidence" value="ECO:0007669"/>
    <property type="project" value="UniProtKB-KW"/>
</dbReference>
<keyword evidence="1" id="KW-0067">ATP-binding</keyword>
<dbReference type="GO" id="GO:0043139">
    <property type="term" value="F:5'-3' DNA helicase activity"/>
    <property type="evidence" value="ECO:0007669"/>
    <property type="project" value="UniProtKB-EC"/>
</dbReference>
<evidence type="ECO:0000256" key="1">
    <source>
        <dbReference type="RuleBase" id="RU363044"/>
    </source>
</evidence>
<dbReference type="InterPro" id="IPR010285">
    <property type="entry name" value="DNA_helicase_pif1-like_DEAD"/>
</dbReference>
<dbReference type="GO" id="GO:0016787">
    <property type="term" value="F:hydrolase activity"/>
    <property type="evidence" value="ECO:0007669"/>
    <property type="project" value="UniProtKB-KW"/>
</dbReference>
<keyword evidence="1" id="KW-0227">DNA damage</keyword>
<name>A0AAD4HB12_9AGAM</name>
<comment type="caution">
    <text evidence="3">The sequence shown here is derived from an EMBL/GenBank/DDBJ whole genome shotgun (WGS) entry which is preliminary data.</text>
</comment>
<dbReference type="Gene3D" id="3.40.50.300">
    <property type="entry name" value="P-loop containing nucleotide triphosphate hydrolases"/>
    <property type="match status" value="1"/>
</dbReference>
<keyword evidence="1" id="KW-0233">DNA recombination</keyword>
<evidence type="ECO:0000313" key="3">
    <source>
        <dbReference type="EMBL" id="KAG1886349.1"/>
    </source>
</evidence>
<sequence>MEENIEVTNVYYQPETTQADKVAILSEIIEEFHLKDNPEQEMSFRIIGEHFIQDNVEQLLMFITGIGGSGKSHVIHAVVELFKRCGAPEKLVLSAPTGSAAVLINGYTIHALTFLPK</sequence>
<dbReference type="InterPro" id="IPR051055">
    <property type="entry name" value="PIF1_helicase"/>
</dbReference>
<dbReference type="Proteomes" id="UP001195769">
    <property type="component" value="Unassembled WGS sequence"/>
</dbReference>
<accession>A0AAD4HB12</accession>
<organism evidence="3 4">
    <name type="scientific">Suillus fuscotomentosus</name>
    <dbReference type="NCBI Taxonomy" id="1912939"/>
    <lineage>
        <taxon>Eukaryota</taxon>
        <taxon>Fungi</taxon>
        <taxon>Dikarya</taxon>
        <taxon>Basidiomycota</taxon>
        <taxon>Agaricomycotina</taxon>
        <taxon>Agaricomycetes</taxon>
        <taxon>Agaricomycetidae</taxon>
        <taxon>Boletales</taxon>
        <taxon>Suillineae</taxon>
        <taxon>Suillaceae</taxon>
        <taxon>Suillus</taxon>
    </lineage>
</organism>
<gene>
    <name evidence="3" type="ORF">F5891DRAFT_968705</name>
</gene>
<proteinExistence type="inferred from homology"/>
<evidence type="ECO:0000313" key="4">
    <source>
        <dbReference type="Proteomes" id="UP001195769"/>
    </source>
</evidence>
<protein>
    <recommendedName>
        <fullName evidence="1">ATP-dependent DNA helicase</fullName>
        <ecNumber evidence="1">5.6.2.3</ecNumber>
    </recommendedName>
</protein>
<dbReference type="InterPro" id="IPR027417">
    <property type="entry name" value="P-loop_NTPase"/>
</dbReference>
<keyword evidence="1" id="KW-0547">Nucleotide-binding</keyword>
<dbReference type="EC" id="5.6.2.3" evidence="1"/>
<dbReference type="GO" id="GO:0005524">
    <property type="term" value="F:ATP binding"/>
    <property type="evidence" value="ECO:0007669"/>
    <property type="project" value="UniProtKB-KW"/>
</dbReference>
<dbReference type="EMBL" id="JABBWK010000278">
    <property type="protein sequence ID" value="KAG1886349.1"/>
    <property type="molecule type" value="Genomic_DNA"/>
</dbReference>
<feature type="domain" description="DNA helicase Pif1-like DEAD-box helicase" evidence="2">
    <location>
        <begin position="37"/>
        <end position="113"/>
    </location>
</feature>
<keyword evidence="1" id="KW-0347">Helicase</keyword>
<comment type="cofactor">
    <cofactor evidence="1">
        <name>Mg(2+)</name>
        <dbReference type="ChEBI" id="CHEBI:18420"/>
    </cofactor>
</comment>
<dbReference type="AlphaFoldDB" id="A0AAD4HB12"/>
<dbReference type="GO" id="GO:0006281">
    <property type="term" value="P:DNA repair"/>
    <property type="evidence" value="ECO:0007669"/>
    <property type="project" value="UniProtKB-KW"/>
</dbReference>
<comment type="similarity">
    <text evidence="1">Belongs to the helicase family.</text>
</comment>
<comment type="catalytic activity">
    <reaction evidence="1">
        <text>ATP + H2O = ADP + phosphate + H(+)</text>
        <dbReference type="Rhea" id="RHEA:13065"/>
        <dbReference type="ChEBI" id="CHEBI:15377"/>
        <dbReference type="ChEBI" id="CHEBI:15378"/>
        <dbReference type="ChEBI" id="CHEBI:30616"/>
        <dbReference type="ChEBI" id="CHEBI:43474"/>
        <dbReference type="ChEBI" id="CHEBI:456216"/>
        <dbReference type="EC" id="5.6.2.3"/>
    </reaction>
</comment>
<dbReference type="RefSeq" id="XP_041216561.1">
    <property type="nucleotide sequence ID" value="XM_041376305.1"/>
</dbReference>
<feature type="non-terminal residue" evidence="3">
    <location>
        <position position="117"/>
    </location>
</feature>
<dbReference type="SUPFAM" id="SSF52540">
    <property type="entry name" value="P-loop containing nucleoside triphosphate hydrolases"/>
    <property type="match status" value="1"/>
</dbReference>
<keyword evidence="1" id="KW-0234">DNA repair</keyword>
<dbReference type="PANTHER" id="PTHR47642">
    <property type="entry name" value="ATP-DEPENDENT DNA HELICASE"/>
    <property type="match status" value="1"/>
</dbReference>
<keyword evidence="4" id="KW-1185">Reference proteome</keyword>
<reference evidence="3" key="1">
    <citation type="journal article" date="2020" name="New Phytol.">
        <title>Comparative genomics reveals dynamic genome evolution in host specialist ectomycorrhizal fungi.</title>
        <authorList>
            <person name="Lofgren L.A."/>
            <person name="Nguyen N.H."/>
            <person name="Vilgalys R."/>
            <person name="Ruytinx J."/>
            <person name="Liao H.L."/>
            <person name="Branco S."/>
            <person name="Kuo A."/>
            <person name="LaButti K."/>
            <person name="Lipzen A."/>
            <person name="Andreopoulos W."/>
            <person name="Pangilinan J."/>
            <person name="Riley R."/>
            <person name="Hundley H."/>
            <person name="Na H."/>
            <person name="Barry K."/>
            <person name="Grigoriev I.V."/>
            <person name="Stajich J.E."/>
            <person name="Kennedy P.G."/>
        </authorList>
    </citation>
    <scope>NUCLEOTIDE SEQUENCE</scope>
    <source>
        <strain evidence="3">FC203</strain>
    </source>
</reference>
<dbReference type="GeneID" id="64670603"/>
<evidence type="ECO:0000259" key="2">
    <source>
        <dbReference type="Pfam" id="PF05970"/>
    </source>
</evidence>